<evidence type="ECO:0000313" key="3">
    <source>
        <dbReference type="Proteomes" id="UP000325787"/>
    </source>
</evidence>
<dbReference type="GO" id="GO:0006508">
    <property type="term" value="P:proteolysis"/>
    <property type="evidence" value="ECO:0007669"/>
    <property type="project" value="UniProtKB-KW"/>
</dbReference>
<dbReference type="SUPFAM" id="SSF50494">
    <property type="entry name" value="Trypsin-like serine proteases"/>
    <property type="match status" value="1"/>
</dbReference>
<gene>
    <name evidence="2" type="ORF">EKG83_32745</name>
</gene>
<evidence type="ECO:0000313" key="2">
    <source>
        <dbReference type="EMBL" id="QFZ21529.1"/>
    </source>
</evidence>
<dbReference type="KEGG" id="ssyi:EKG83_32745"/>
<dbReference type="OrthoDB" id="3330134at2"/>
<keyword evidence="3" id="KW-1185">Reference proteome</keyword>
<dbReference type="InterPro" id="IPR009003">
    <property type="entry name" value="Peptidase_S1_PA"/>
</dbReference>
<name>A0A5Q0H5V6_SACSY</name>
<protein>
    <submittedName>
        <fullName evidence="2">Serine protease</fullName>
    </submittedName>
</protein>
<dbReference type="EMBL" id="CP034550">
    <property type="protein sequence ID" value="QFZ21529.1"/>
    <property type="molecule type" value="Genomic_DNA"/>
</dbReference>
<dbReference type="Proteomes" id="UP000325787">
    <property type="component" value="Chromosome"/>
</dbReference>
<dbReference type="Gene3D" id="2.40.10.120">
    <property type="match status" value="1"/>
</dbReference>
<evidence type="ECO:0000256" key="1">
    <source>
        <dbReference type="SAM" id="MobiDB-lite"/>
    </source>
</evidence>
<reference evidence="3" key="1">
    <citation type="journal article" date="2021" name="Curr. Microbiol.">
        <title>Complete genome of nocamycin-producing strain Saccharothrix syringae NRRL B-16468 reveals the biosynthetic potential for secondary metabolites.</title>
        <authorList>
            <person name="Mo X."/>
            <person name="Yang S."/>
        </authorList>
    </citation>
    <scope>NUCLEOTIDE SEQUENCE [LARGE SCALE GENOMIC DNA]</scope>
    <source>
        <strain evidence="3">ATCC 51364 / DSM 43886 / JCM 6844 / KCTC 9398 / NBRC 14523 / NRRL B-16468 / INA 2240</strain>
    </source>
</reference>
<dbReference type="Pfam" id="PF13365">
    <property type="entry name" value="Trypsin_2"/>
    <property type="match status" value="1"/>
</dbReference>
<keyword evidence="2" id="KW-0645">Protease</keyword>
<feature type="region of interest" description="Disordered" evidence="1">
    <location>
        <begin position="30"/>
        <end position="50"/>
    </location>
</feature>
<proteinExistence type="predicted"/>
<accession>A0A5Q0H5V6</accession>
<organism evidence="2 3">
    <name type="scientific">Saccharothrix syringae</name>
    <name type="common">Nocardiopsis syringae</name>
    <dbReference type="NCBI Taxonomy" id="103733"/>
    <lineage>
        <taxon>Bacteria</taxon>
        <taxon>Bacillati</taxon>
        <taxon>Actinomycetota</taxon>
        <taxon>Actinomycetes</taxon>
        <taxon>Pseudonocardiales</taxon>
        <taxon>Pseudonocardiaceae</taxon>
        <taxon>Saccharothrix</taxon>
    </lineage>
</organism>
<dbReference type="PROSITE" id="PS51257">
    <property type="entry name" value="PROKAR_LIPOPROTEIN"/>
    <property type="match status" value="1"/>
</dbReference>
<dbReference type="GO" id="GO:0008233">
    <property type="term" value="F:peptidase activity"/>
    <property type="evidence" value="ECO:0007669"/>
    <property type="project" value="UniProtKB-KW"/>
</dbReference>
<sequence length="538" mass="56565">MPVLRGFLRHGATFSTSIAIVGCAPRRGGGARVTSGSGSRQVPAGPHAPAARERWRVRVRRGWDGPVLGAGVLVGPEHVLTCAHVVAGVEDPVVDAVEVPGSPSCRARLVDGMCVPEADGPSGDVALLRLDAPRPEEHVAVLRRMAVTRDRPVHAQGFPQGLDHGVWTRLTLFGHSGAEWLQMNLRSATEQQVRVGYSGAGVTDDATGDVLGLVVARYGAGEAALSWMIPVDAIAAHLPVLAGRVVGDTGIDPLFTDVAAAPAGDVGWVLDWLRHRGRGAAVLVALGEELAAVRQAVAAADRGGGVDLALDVRGRGVEEVARRIVDRAGLPTSEVERPSERLRADAPPVTVVLDGVDEAEEPVALVDDVTRVVLGGGGRIVLGFRREGSAGASAAAALVAGVVGTRLAALARRVDALPDGTDLQLRLLVLRQAAERDPVLAARWLDEFEGGVERAERRARRERAVEDDRGLLEASRAMANDAGLEEDLGLAEPYRRAVAALGADPVDPRAVHAAVTAYRDAVRSAREAERGREGEEDR</sequence>
<keyword evidence="2" id="KW-0378">Hydrolase</keyword>
<dbReference type="AlphaFoldDB" id="A0A5Q0H5V6"/>